<keyword evidence="2" id="KW-1185">Reference proteome</keyword>
<dbReference type="Proteomes" id="UP001341281">
    <property type="component" value="Chromosome 02"/>
</dbReference>
<evidence type="ECO:0000313" key="2">
    <source>
        <dbReference type="Proteomes" id="UP001341281"/>
    </source>
</evidence>
<dbReference type="AlphaFoldDB" id="A0AAQ3SU31"/>
<protein>
    <submittedName>
        <fullName evidence="1">Uncharacterized protein</fullName>
    </submittedName>
</protein>
<accession>A0AAQ3SU31</accession>
<reference evidence="1 2" key="1">
    <citation type="submission" date="2024-02" db="EMBL/GenBank/DDBJ databases">
        <title>High-quality chromosome-scale genome assembly of Pensacola bahiagrass (Paspalum notatum Flugge var. saurae).</title>
        <authorList>
            <person name="Vega J.M."/>
            <person name="Podio M."/>
            <person name="Orjuela J."/>
            <person name="Siena L.A."/>
            <person name="Pessino S.C."/>
            <person name="Combes M.C."/>
            <person name="Mariac C."/>
            <person name="Albertini E."/>
            <person name="Pupilli F."/>
            <person name="Ortiz J.P.A."/>
            <person name="Leblanc O."/>
        </authorList>
    </citation>
    <scope>NUCLEOTIDE SEQUENCE [LARGE SCALE GENOMIC DNA]</scope>
    <source>
        <strain evidence="1">R1</strain>
        <tissue evidence="1">Leaf</tissue>
    </source>
</reference>
<sequence>MSHLDSIRPVEVEQQGLASNMYLLWERSHDTEETCSRVFHPLLGDLWLFNVPLSFYGLWETWPPREIIRDLDWGWGSCEEASPWQVGNQPVNLGAGQCYASVALL</sequence>
<gene>
    <name evidence="1" type="ORF">U9M48_010664</name>
</gene>
<evidence type="ECO:0000313" key="1">
    <source>
        <dbReference type="EMBL" id="WVZ60676.1"/>
    </source>
</evidence>
<proteinExistence type="predicted"/>
<dbReference type="EMBL" id="CP144746">
    <property type="protein sequence ID" value="WVZ60676.1"/>
    <property type="molecule type" value="Genomic_DNA"/>
</dbReference>
<organism evidence="1 2">
    <name type="scientific">Paspalum notatum var. saurae</name>
    <dbReference type="NCBI Taxonomy" id="547442"/>
    <lineage>
        <taxon>Eukaryota</taxon>
        <taxon>Viridiplantae</taxon>
        <taxon>Streptophyta</taxon>
        <taxon>Embryophyta</taxon>
        <taxon>Tracheophyta</taxon>
        <taxon>Spermatophyta</taxon>
        <taxon>Magnoliopsida</taxon>
        <taxon>Liliopsida</taxon>
        <taxon>Poales</taxon>
        <taxon>Poaceae</taxon>
        <taxon>PACMAD clade</taxon>
        <taxon>Panicoideae</taxon>
        <taxon>Andropogonodae</taxon>
        <taxon>Paspaleae</taxon>
        <taxon>Paspalinae</taxon>
        <taxon>Paspalum</taxon>
    </lineage>
</organism>
<name>A0AAQ3SU31_PASNO</name>